<evidence type="ECO:0000256" key="4">
    <source>
        <dbReference type="PROSITE-ProRule" id="PRU00401"/>
    </source>
</evidence>
<feature type="compositionally biased region" description="Basic and acidic residues" evidence="5">
    <location>
        <begin position="1"/>
        <end position="10"/>
    </location>
</feature>
<proteinExistence type="inferred from homology"/>
<feature type="repeat" description="RPEL" evidence="4">
    <location>
        <begin position="100"/>
        <end position="125"/>
    </location>
</feature>
<dbReference type="Gene3D" id="6.10.140.1750">
    <property type="match status" value="1"/>
</dbReference>
<gene>
    <name evidence="7" type="primary">LOC116288780</name>
</gene>
<feature type="region of interest" description="Disordered" evidence="5">
    <location>
        <begin position="1"/>
        <end position="52"/>
    </location>
</feature>
<evidence type="ECO:0000256" key="1">
    <source>
        <dbReference type="ARBA" id="ARBA00009795"/>
    </source>
</evidence>
<dbReference type="AlphaFoldDB" id="A0A6P8HFW9"/>
<dbReference type="OrthoDB" id="5563016at2759"/>
<dbReference type="GeneID" id="116288780"/>
<dbReference type="InParanoid" id="A0A6P8HFW9"/>
<dbReference type="PROSITE" id="PS51073">
    <property type="entry name" value="RPEL"/>
    <property type="match status" value="4"/>
</dbReference>
<comment type="similarity">
    <text evidence="1">Belongs to the phosphatase and actin regulator family.</text>
</comment>
<feature type="repeat" description="RPEL" evidence="4">
    <location>
        <begin position="302"/>
        <end position="327"/>
    </location>
</feature>
<feature type="compositionally biased region" description="Polar residues" evidence="5">
    <location>
        <begin position="41"/>
        <end position="52"/>
    </location>
</feature>
<evidence type="ECO:0000256" key="5">
    <source>
        <dbReference type="SAM" id="MobiDB-lite"/>
    </source>
</evidence>
<dbReference type="Proteomes" id="UP000515163">
    <property type="component" value="Unplaced"/>
</dbReference>
<keyword evidence="3" id="KW-0009">Actin-binding</keyword>
<dbReference type="PANTHER" id="PTHR12751">
    <property type="entry name" value="PHOSPHATASE AND ACTIN REGULATOR PHACTR"/>
    <property type="match status" value="1"/>
</dbReference>
<evidence type="ECO:0000256" key="3">
    <source>
        <dbReference type="ARBA" id="ARBA00023203"/>
    </source>
</evidence>
<keyword evidence="2" id="KW-0677">Repeat</keyword>
<keyword evidence="6" id="KW-1185">Reference proteome</keyword>
<dbReference type="GO" id="GO:0003779">
    <property type="term" value="F:actin binding"/>
    <property type="evidence" value="ECO:0007669"/>
    <property type="project" value="UniProtKB-KW"/>
</dbReference>
<reference evidence="7" key="1">
    <citation type="submission" date="2025-08" db="UniProtKB">
        <authorList>
            <consortium name="RefSeq"/>
        </authorList>
    </citation>
    <scope>IDENTIFICATION</scope>
    <source>
        <tissue evidence="7">Tentacle</tissue>
    </source>
</reference>
<feature type="compositionally biased region" description="Basic and acidic residues" evidence="5">
    <location>
        <begin position="199"/>
        <end position="217"/>
    </location>
</feature>
<dbReference type="Pfam" id="PF02755">
    <property type="entry name" value="RPEL"/>
    <property type="match status" value="4"/>
</dbReference>
<dbReference type="PANTHER" id="PTHR12751:SF18">
    <property type="entry name" value="PHOSPHATASE AND ACTIN REGULATOR 1"/>
    <property type="match status" value="1"/>
</dbReference>
<dbReference type="FunCoup" id="A0A6P8HFW9">
    <property type="interactions" value="259"/>
</dbReference>
<protein>
    <submittedName>
        <fullName evidence="7">Phosphatase and actin regulator 1-like</fullName>
    </submittedName>
</protein>
<dbReference type="SMART" id="SM00707">
    <property type="entry name" value="RPEL"/>
    <property type="match status" value="4"/>
</dbReference>
<dbReference type="GO" id="GO:0030036">
    <property type="term" value="P:actin cytoskeleton organization"/>
    <property type="evidence" value="ECO:0007669"/>
    <property type="project" value="TreeGrafter"/>
</dbReference>
<feature type="region of interest" description="Disordered" evidence="5">
    <location>
        <begin position="126"/>
        <end position="162"/>
    </location>
</feature>
<accession>A0A6P8HFW9</accession>
<feature type="repeat" description="RPEL" evidence="4">
    <location>
        <begin position="340"/>
        <end position="365"/>
    </location>
</feature>
<evidence type="ECO:0000313" key="7">
    <source>
        <dbReference type="RefSeq" id="XP_031551472.1"/>
    </source>
</evidence>
<dbReference type="Gene3D" id="6.10.140.2130">
    <property type="match status" value="1"/>
</dbReference>
<sequence>MEEERLKNDRISSIADSSNLDRERSTSDPCIRKGNFAMNGNIAQTNGPRNGLVSSTIERDVVGTPQPVRKNKFASSLGKFLRPWKWRKRKKSDRFIATSQNLERQLSVRSKREDLVRKGIIPNNNYDEEVNSHPNGTITEVEETPRESPAVAPKPFKDGEKKLVSILKPSPLPRRSHEEKVEKELMVKQVDQGSMMDQLAKELAKRGITDKRPEKPIKKIKRAAFTKDSENQDSDSDQEENRSEVRYKCGIRLPVRRDSPKPKPKIPLAESENKVCGDSSSDEEEEEEGVITGLASKVKRSDSLAIKLRARPTKKDLEDRNILPTKTEEEIHERRAAVGSKLVRRLSARPTAQELRERNILKTATEAEAKEEKEEKKRVLTRKLSRRPTIQELKAKKIIKFSEYVDCLECHDYDRRADKPWTRLTPEDKAAIRKELNEFKSTEMLVHEDSKQYTRFHRP</sequence>
<dbReference type="KEGG" id="aten:116288780"/>
<evidence type="ECO:0000256" key="2">
    <source>
        <dbReference type="ARBA" id="ARBA00022737"/>
    </source>
</evidence>
<feature type="compositionally biased region" description="Acidic residues" evidence="5">
    <location>
        <begin position="280"/>
        <end position="289"/>
    </location>
</feature>
<feature type="repeat" description="RPEL" evidence="4">
    <location>
        <begin position="378"/>
        <end position="403"/>
    </location>
</feature>
<dbReference type="RefSeq" id="XP_031551472.1">
    <property type="nucleotide sequence ID" value="XM_031695612.1"/>
</dbReference>
<evidence type="ECO:0000313" key="6">
    <source>
        <dbReference type="Proteomes" id="UP000515163"/>
    </source>
</evidence>
<organism evidence="6 7">
    <name type="scientific">Actinia tenebrosa</name>
    <name type="common">Australian red waratah sea anemone</name>
    <dbReference type="NCBI Taxonomy" id="6105"/>
    <lineage>
        <taxon>Eukaryota</taxon>
        <taxon>Metazoa</taxon>
        <taxon>Cnidaria</taxon>
        <taxon>Anthozoa</taxon>
        <taxon>Hexacorallia</taxon>
        <taxon>Actiniaria</taxon>
        <taxon>Actiniidae</taxon>
        <taxon>Actinia</taxon>
    </lineage>
</organism>
<dbReference type="InterPro" id="IPR004018">
    <property type="entry name" value="RPEL_repeat"/>
</dbReference>
<feature type="region of interest" description="Disordered" evidence="5">
    <location>
        <begin position="199"/>
        <end position="294"/>
    </location>
</feature>
<name>A0A6P8HFW9_ACTTE</name>